<keyword evidence="3" id="KW-0804">Transcription</keyword>
<dbReference type="PRINTS" id="PR00455">
    <property type="entry name" value="HTHTETR"/>
</dbReference>
<sequence length="106" mass="11540">MKRATSKTAAAEAPKELRADAQRNRERLLAVADEVFSERGADASLEDIARRAKVGIGTLYRHFASRTALLAAARASREHVPRTRGVAGRGPSERDERVRRDDGGGT</sequence>
<proteinExistence type="predicted"/>
<dbReference type="InterPro" id="IPR009057">
    <property type="entry name" value="Homeodomain-like_sf"/>
</dbReference>
<dbReference type="PANTHER" id="PTHR30055:SF234">
    <property type="entry name" value="HTH-TYPE TRANSCRIPTIONAL REGULATOR BETI"/>
    <property type="match status" value="1"/>
</dbReference>
<feature type="compositionally biased region" description="Basic and acidic residues" evidence="5">
    <location>
        <begin position="13"/>
        <end position="22"/>
    </location>
</feature>
<gene>
    <name evidence="7" type="ORF">POL67_39545</name>
</gene>
<dbReference type="Proteomes" id="UP001221411">
    <property type="component" value="Unassembled WGS sequence"/>
</dbReference>
<keyword evidence="8" id="KW-1185">Reference proteome</keyword>
<name>A0ABT5F083_9BACT</name>
<dbReference type="PANTHER" id="PTHR30055">
    <property type="entry name" value="HTH-TYPE TRANSCRIPTIONAL REGULATOR RUTR"/>
    <property type="match status" value="1"/>
</dbReference>
<dbReference type="SUPFAM" id="SSF46689">
    <property type="entry name" value="Homeodomain-like"/>
    <property type="match status" value="1"/>
</dbReference>
<dbReference type="InterPro" id="IPR050109">
    <property type="entry name" value="HTH-type_TetR-like_transc_reg"/>
</dbReference>
<evidence type="ECO:0000256" key="1">
    <source>
        <dbReference type="ARBA" id="ARBA00023015"/>
    </source>
</evidence>
<evidence type="ECO:0000256" key="2">
    <source>
        <dbReference type="ARBA" id="ARBA00023125"/>
    </source>
</evidence>
<organism evidence="7 8">
    <name type="scientific">Polyangium mundeleinium</name>
    <dbReference type="NCBI Taxonomy" id="2995306"/>
    <lineage>
        <taxon>Bacteria</taxon>
        <taxon>Pseudomonadati</taxon>
        <taxon>Myxococcota</taxon>
        <taxon>Polyangia</taxon>
        <taxon>Polyangiales</taxon>
        <taxon>Polyangiaceae</taxon>
        <taxon>Polyangium</taxon>
    </lineage>
</organism>
<dbReference type="PROSITE" id="PS50977">
    <property type="entry name" value="HTH_TETR_2"/>
    <property type="match status" value="1"/>
</dbReference>
<dbReference type="Gene3D" id="1.10.357.10">
    <property type="entry name" value="Tetracycline Repressor, domain 2"/>
    <property type="match status" value="1"/>
</dbReference>
<keyword evidence="2 4" id="KW-0238">DNA-binding</keyword>
<dbReference type="EMBL" id="JAQNDO010000001">
    <property type="protein sequence ID" value="MDC0747493.1"/>
    <property type="molecule type" value="Genomic_DNA"/>
</dbReference>
<evidence type="ECO:0000313" key="8">
    <source>
        <dbReference type="Proteomes" id="UP001221411"/>
    </source>
</evidence>
<feature type="region of interest" description="Disordered" evidence="5">
    <location>
        <begin position="73"/>
        <end position="106"/>
    </location>
</feature>
<comment type="caution">
    <text evidence="7">The sequence shown here is derived from an EMBL/GenBank/DDBJ whole genome shotgun (WGS) entry which is preliminary data.</text>
</comment>
<evidence type="ECO:0000256" key="5">
    <source>
        <dbReference type="SAM" id="MobiDB-lite"/>
    </source>
</evidence>
<feature type="region of interest" description="Disordered" evidence="5">
    <location>
        <begin position="1"/>
        <end position="22"/>
    </location>
</feature>
<feature type="compositionally biased region" description="Basic and acidic residues" evidence="5">
    <location>
        <begin position="91"/>
        <end position="106"/>
    </location>
</feature>
<evidence type="ECO:0000313" key="7">
    <source>
        <dbReference type="EMBL" id="MDC0747493.1"/>
    </source>
</evidence>
<protein>
    <submittedName>
        <fullName evidence="7">Helix-turn-helix domain containing protein</fullName>
    </submittedName>
</protein>
<evidence type="ECO:0000256" key="3">
    <source>
        <dbReference type="ARBA" id="ARBA00023163"/>
    </source>
</evidence>
<dbReference type="Pfam" id="PF00440">
    <property type="entry name" value="TetR_N"/>
    <property type="match status" value="1"/>
</dbReference>
<feature type="domain" description="HTH tetR-type" evidence="6">
    <location>
        <begin position="22"/>
        <end position="81"/>
    </location>
</feature>
<accession>A0ABT5F083</accession>
<dbReference type="InterPro" id="IPR001647">
    <property type="entry name" value="HTH_TetR"/>
</dbReference>
<keyword evidence="1" id="KW-0805">Transcription regulation</keyword>
<evidence type="ECO:0000256" key="4">
    <source>
        <dbReference type="PROSITE-ProRule" id="PRU00335"/>
    </source>
</evidence>
<reference evidence="7 8" key="1">
    <citation type="submission" date="2022-11" db="EMBL/GenBank/DDBJ databases">
        <title>Minimal conservation of predation-associated metabolite biosynthetic gene clusters underscores biosynthetic potential of Myxococcota including descriptions for ten novel species: Archangium lansinium sp. nov., Myxococcus landrumus sp. nov., Nannocystis bai.</title>
        <authorList>
            <person name="Ahearne A."/>
            <person name="Stevens C."/>
            <person name="Dowd S."/>
        </authorList>
    </citation>
    <scope>NUCLEOTIDE SEQUENCE [LARGE SCALE GENOMIC DNA]</scope>
    <source>
        <strain evidence="7 8">RJM3</strain>
    </source>
</reference>
<evidence type="ECO:0000259" key="6">
    <source>
        <dbReference type="PROSITE" id="PS50977"/>
    </source>
</evidence>
<feature type="DNA-binding region" description="H-T-H motif" evidence="4">
    <location>
        <begin position="44"/>
        <end position="63"/>
    </location>
</feature>